<accession>A0A0F3RXD6</accession>
<evidence type="ECO:0000259" key="3">
    <source>
        <dbReference type="Pfam" id="PF14478"/>
    </source>
</evidence>
<keyword evidence="2" id="KW-0732">Signal</keyword>
<reference evidence="4 5" key="1">
    <citation type="submission" date="2015-03" db="EMBL/GenBank/DDBJ databases">
        <authorList>
            <person name="Zheng J."/>
            <person name="Ganezle M."/>
        </authorList>
    </citation>
    <scope>NUCLEOTIDE SEQUENCE [LARGE SCALE GENOMIC DNA]</scope>
    <source>
        <strain evidence="4 5">LP38</strain>
    </source>
</reference>
<feature type="region of interest" description="Disordered" evidence="1">
    <location>
        <begin position="45"/>
        <end position="136"/>
    </location>
</feature>
<proteinExistence type="predicted"/>
<comment type="caution">
    <text evidence="4">The sequence shown here is derived from an EMBL/GenBank/DDBJ whole genome shotgun (WGS) entry which is preliminary data.</text>
</comment>
<dbReference type="PATRIC" id="fig|216463.3.peg.2426"/>
<dbReference type="InterPro" id="IPR027954">
    <property type="entry name" value="Transcobalamin-like_C"/>
</dbReference>
<dbReference type="Gene3D" id="2.170.130.30">
    <property type="match status" value="1"/>
</dbReference>
<dbReference type="RefSeq" id="WP_045806672.1">
    <property type="nucleotide sequence ID" value="NZ_JZCR01000006.1"/>
</dbReference>
<dbReference type="EMBL" id="JZCR01000006">
    <property type="protein sequence ID" value="KJW13447.1"/>
    <property type="molecule type" value="Genomic_DNA"/>
</dbReference>
<name>A0A0F3RXD6_9LACO</name>
<feature type="compositionally biased region" description="Low complexity" evidence="1">
    <location>
        <begin position="102"/>
        <end position="112"/>
    </location>
</feature>
<feature type="chain" id="PRO_5002465927" description="Transcobalamin-like C-terminal domain-containing protein" evidence="2">
    <location>
        <begin position="24"/>
        <end position="237"/>
    </location>
</feature>
<feature type="signal peptide" evidence="2">
    <location>
        <begin position="1"/>
        <end position="23"/>
    </location>
</feature>
<protein>
    <recommendedName>
        <fullName evidence="3">Transcobalamin-like C-terminal domain-containing protein</fullName>
    </recommendedName>
</protein>
<dbReference type="AlphaFoldDB" id="A0A0F3RXD6"/>
<feature type="compositionally biased region" description="Basic residues" evidence="1">
    <location>
        <begin position="64"/>
        <end position="85"/>
    </location>
</feature>
<sequence length="237" mass="25577">MKKQAGIVIAVLVTVLTMGTAFAIQHYASASQPVSEQVTSRVSSSSSTATSSVSQQAATASRTTSKKQATKTKRAATSSHVKRQHQATSRATRTRTSKRHQTSSSTKQAQSSHVTRRATKQSSTTKTTKPATATKKTATPTVHLVVSGYHKTFYDGRVKINSKSTAFSVLQASKLKLVYQNGVAVYVSSVNGLAENDVKVGSGWKFRVNGKFIDKAANKKAVVKNDTVHWYFTTKGY</sequence>
<evidence type="ECO:0000313" key="4">
    <source>
        <dbReference type="EMBL" id="KJW13447.1"/>
    </source>
</evidence>
<dbReference type="OrthoDB" id="2356646at2"/>
<evidence type="ECO:0000256" key="2">
    <source>
        <dbReference type="SAM" id="SignalP"/>
    </source>
</evidence>
<organism evidence="4 5">
    <name type="scientific">Levilactobacillus spicheri</name>
    <dbReference type="NCBI Taxonomy" id="216463"/>
    <lineage>
        <taxon>Bacteria</taxon>
        <taxon>Bacillati</taxon>
        <taxon>Bacillota</taxon>
        <taxon>Bacilli</taxon>
        <taxon>Lactobacillales</taxon>
        <taxon>Lactobacillaceae</taxon>
        <taxon>Levilactobacillus</taxon>
    </lineage>
</organism>
<dbReference type="Proteomes" id="UP000033491">
    <property type="component" value="Unassembled WGS sequence"/>
</dbReference>
<feature type="compositionally biased region" description="Basic residues" evidence="1">
    <location>
        <begin position="92"/>
        <end position="101"/>
    </location>
</feature>
<gene>
    <name evidence="4" type="ORF">VC81_03015</name>
</gene>
<evidence type="ECO:0000313" key="5">
    <source>
        <dbReference type="Proteomes" id="UP000033491"/>
    </source>
</evidence>
<feature type="compositionally biased region" description="Low complexity" evidence="1">
    <location>
        <begin position="45"/>
        <end position="63"/>
    </location>
</feature>
<feature type="domain" description="Transcobalamin-like C-terminal" evidence="3">
    <location>
        <begin position="164"/>
        <end position="233"/>
    </location>
</feature>
<dbReference type="Pfam" id="PF14478">
    <property type="entry name" value="DUF4430"/>
    <property type="match status" value="1"/>
</dbReference>
<feature type="compositionally biased region" description="Low complexity" evidence="1">
    <location>
        <begin position="120"/>
        <end position="136"/>
    </location>
</feature>
<dbReference type="STRING" id="216463.VC81_03015"/>
<evidence type="ECO:0000256" key="1">
    <source>
        <dbReference type="SAM" id="MobiDB-lite"/>
    </source>
</evidence>